<evidence type="ECO:0000256" key="1">
    <source>
        <dbReference type="SAM" id="MobiDB-lite"/>
    </source>
</evidence>
<dbReference type="AlphaFoldDB" id="A0A0K2VQY9"/>
<evidence type="ECO:0000313" key="3">
    <source>
        <dbReference type="Proteomes" id="UP000182888"/>
    </source>
</evidence>
<organism evidence="2 3">
    <name type="scientific">Mesorhizobium plurifarium</name>
    <dbReference type="NCBI Taxonomy" id="69974"/>
    <lineage>
        <taxon>Bacteria</taxon>
        <taxon>Pseudomonadati</taxon>
        <taxon>Pseudomonadota</taxon>
        <taxon>Alphaproteobacteria</taxon>
        <taxon>Hyphomicrobiales</taxon>
        <taxon>Phyllobacteriaceae</taxon>
        <taxon>Mesorhizobium</taxon>
    </lineage>
</organism>
<feature type="compositionally biased region" description="Polar residues" evidence="1">
    <location>
        <begin position="1"/>
        <end position="11"/>
    </location>
</feature>
<evidence type="ECO:0000313" key="2">
    <source>
        <dbReference type="EMBL" id="CDX50969.1"/>
    </source>
</evidence>
<reference evidence="3" key="1">
    <citation type="submission" date="2014-08" db="EMBL/GenBank/DDBJ databases">
        <authorList>
            <person name="Edwards T."/>
        </authorList>
    </citation>
    <scope>NUCLEOTIDE SEQUENCE [LARGE SCALE GENOMIC DNA]</scope>
</reference>
<feature type="region of interest" description="Disordered" evidence="1">
    <location>
        <begin position="1"/>
        <end position="56"/>
    </location>
</feature>
<sequence length="56" mass="5717">MPSEHTPNGTAVASIEHVIGSGSAMQAPASDGGSGTMRNDATSKPTIHPTGSWRRN</sequence>
<dbReference type="Proteomes" id="UP000182888">
    <property type="component" value="Unassembled WGS sequence"/>
</dbReference>
<proteinExistence type="predicted"/>
<feature type="compositionally biased region" description="Polar residues" evidence="1">
    <location>
        <begin position="36"/>
        <end position="45"/>
    </location>
</feature>
<accession>A0A0K2VQY9</accession>
<gene>
    <name evidence="2" type="ORF">MPL1032_130068</name>
</gene>
<dbReference type="EMBL" id="CCND01000005">
    <property type="protein sequence ID" value="CDX50969.1"/>
    <property type="molecule type" value="Genomic_DNA"/>
</dbReference>
<protein>
    <submittedName>
        <fullName evidence="2">Uncharacterized protein</fullName>
    </submittedName>
</protein>
<name>A0A0K2VQY9_MESPL</name>